<dbReference type="Gene3D" id="6.10.250.790">
    <property type="match status" value="1"/>
</dbReference>
<evidence type="ECO:0000256" key="9">
    <source>
        <dbReference type="ARBA" id="ARBA00033158"/>
    </source>
</evidence>
<keyword evidence="11" id="KW-1185">Reference proteome</keyword>
<dbReference type="NCBIfam" id="NF010724">
    <property type="entry name" value="PRK14126.1"/>
    <property type="match status" value="1"/>
</dbReference>
<dbReference type="GO" id="GO:0000921">
    <property type="term" value="P:septin ring assembly"/>
    <property type="evidence" value="ECO:0007669"/>
    <property type="project" value="TreeGrafter"/>
</dbReference>
<evidence type="ECO:0000256" key="6">
    <source>
        <dbReference type="ARBA" id="ARBA00023306"/>
    </source>
</evidence>
<evidence type="ECO:0000256" key="8">
    <source>
        <dbReference type="ARBA" id="ARBA00026068"/>
    </source>
</evidence>
<reference evidence="11" key="1">
    <citation type="submission" date="2019-07" db="EMBL/GenBank/DDBJ databases">
        <title>Bacillus alkalisoli sp. nov. isolated from saline soil.</title>
        <authorList>
            <person name="Sun J.-Q."/>
            <person name="Xu L."/>
        </authorList>
    </citation>
    <scope>NUCLEOTIDE SEQUENCE [LARGE SCALE GENOMIC DNA]</scope>
    <source>
        <strain evidence="11">M4U3P1</strain>
    </source>
</reference>
<dbReference type="InterPro" id="IPR036192">
    <property type="entry name" value="Cell_div_ZapA-like_sf"/>
</dbReference>
<evidence type="ECO:0000313" key="10">
    <source>
        <dbReference type="EMBL" id="QKS71998.1"/>
    </source>
</evidence>
<evidence type="ECO:0000313" key="11">
    <source>
        <dbReference type="Proteomes" id="UP000318138"/>
    </source>
</evidence>
<comment type="subunit">
    <text evidence="8">Homodimer. Interacts with FtsZ.</text>
</comment>
<keyword evidence="3" id="KW-0963">Cytoplasm</keyword>
<evidence type="ECO:0000256" key="7">
    <source>
        <dbReference type="ARBA" id="ARBA00024910"/>
    </source>
</evidence>
<dbReference type="GO" id="GO:0030428">
    <property type="term" value="C:cell septum"/>
    <property type="evidence" value="ECO:0007669"/>
    <property type="project" value="TreeGrafter"/>
</dbReference>
<dbReference type="KEGG" id="psua:FLK61_35645"/>
<dbReference type="PANTHER" id="PTHR34981:SF1">
    <property type="entry name" value="CELL DIVISION PROTEIN ZAPA"/>
    <property type="match status" value="1"/>
</dbReference>
<dbReference type="InterPro" id="IPR053712">
    <property type="entry name" value="Bac_CellDiv_Activator"/>
</dbReference>
<dbReference type="GO" id="GO:0043093">
    <property type="term" value="P:FtsZ-dependent cytokinesis"/>
    <property type="evidence" value="ECO:0007669"/>
    <property type="project" value="TreeGrafter"/>
</dbReference>
<evidence type="ECO:0000256" key="5">
    <source>
        <dbReference type="ARBA" id="ARBA00023210"/>
    </source>
</evidence>
<evidence type="ECO:0000256" key="2">
    <source>
        <dbReference type="ARBA" id="ARBA00015195"/>
    </source>
</evidence>
<dbReference type="Pfam" id="PF05164">
    <property type="entry name" value="ZapA"/>
    <property type="match status" value="1"/>
</dbReference>
<dbReference type="InterPro" id="IPR007838">
    <property type="entry name" value="Cell_div_ZapA-like"/>
</dbReference>
<evidence type="ECO:0000256" key="1">
    <source>
        <dbReference type="ARBA" id="ARBA00004496"/>
    </source>
</evidence>
<comment type="function">
    <text evidence="7">Activator of cell division through the inhibition of FtsZ GTPase activity, therefore promoting FtsZ assembly into bundles of protofilaments necessary for the formation of the division Z ring. It is recruited early at mid-cell but it is not essential for cell division.</text>
</comment>
<name>A0A859FGQ5_9BACI</name>
<dbReference type="AlphaFoldDB" id="A0A859FGQ5"/>
<dbReference type="Proteomes" id="UP000318138">
    <property type="component" value="Chromosome"/>
</dbReference>
<keyword evidence="4 10" id="KW-0132">Cell division</keyword>
<dbReference type="EMBL" id="CP041372">
    <property type="protein sequence ID" value="QKS71998.1"/>
    <property type="molecule type" value="Genomic_DNA"/>
</dbReference>
<dbReference type="GO" id="GO:0005829">
    <property type="term" value="C:cytosol"/>
    <property type="evidence" value="ECO:0007669"/>
    <property type="project" value="TreeGrafter"/>
</dbReference>
<comment type="subcellular location">
    <subcellularLocation>
        <location evidence="1">Cytoplasm</location>
    </subcellularLocation>
</comment>
<evidence type="ECO:0000256" key="4">
    <source>
        <dbReference type="ARBA" id="ARBA00022618"/>
    </source>
</evidence>
<keyword evidence="6" id="KW-0131">Cell cycle</keyword>
<evidence type="ECO:0000256" key="3">
    <source>
        <dbReference type="ARBA" id="ARBA00022490"/>
    </source>
</evidence>
<proteinExistence type="predicted"/>
<accession>A0A859FGQ5</accession>
<protein>
    <recommendedName>
        <fullName evidence="2">Cell division protein ZapA</fullName>
    </recommendedName>
    <alternativeName>
        <fullName evidence="9">Z ring-associated protein ZapA</fullName>
    </alternativeName>
</protein>
<dbReference type="SUPFAM" id="SSF102829">
    <property type="entry name" value="Cell division protein ZapA-like"/>
    <property type="match status" value="1"/>
</dbReference>
<sequence>MDQGSDKIKTVVTIYNQQYTVVGNERSEHVQEAATFINDKMKELKRSNPSLTGTQLAVLAALNISNDYIALKRANEKDED</sequence>
<dbReference type="PANTHER" id="PTHR34981">
    <property type="entry name" value="CELL DIVISION PROTEIN ZAPA"/>
    <property type="match status" value="1"/>
</dbReference>
<dbReference type="RefSeq" id="WP_176009981.1">
    <property type="nucleotide sequence ID" value="NZ_CP041372.2"/>
</dbReference>
<dbReference type="GO" id="GO:0000917">
    <property type="term" value="P:division septum assembly"/>
    <property type="evidence" value="ECO:0007669"/>
    <property type="project" value="UniProtKB-KW"/>
</dbReference>
<keyword evidence="5" id="KW-0717">Septation</keyword>
<gene>
    <name evidence="10" type="primary">zapA</name>
    <name evidence="10" type="ORF">FLK61_35645</name>
</gene>
<organism evidence="10 11">
    <name type="scientific">Paenalkalicoccus suaedae</name>
    <dbReference type="NCBI Taxonomy" id="2592382"/>
    <lineage>
        <taxon>Bacteria</taxon>
        <taxon>Bacillati</taxon>
        <taxon>Bacillota</taxon>
        <taxon>Bacilli</taxon>
        <taxon>Bacillales</taxon>
        <taxon>Bacillaceae</taxon>
        <taxon>Paenalkalicoccus</taxon>
    </lineage>
</organism>
<dbReference type="GO" id="GO:0032153">
    <property type="term" value="C:cell division site"/>
    <property type="evidence" value="ECO:0007669"/>
    <property type="project" value="TreeGrafter"/>
</dbReference>